<evidence type="ECO:0000313" key="3">
    <source>
        <dbReference type="Proteomes" id="UP000240638"/>
    </source>
</evidence>
<dbReference type="EMBL" id="PYUC01000001">
    <property type="protein sequence ID" value="PTB22742.1"/>
    <property type="molecule type" value="Genomic_DNA"/>
</dbReference>
<evidence type="ECO:0000259" key="1">
    <source>
        <dbReference type="Pfam" id="PF20249"/>
    </source>
</evidence>
<dbReference type="Pfam" id="PF20249">
    <property type="entry name" value="VasX_N"/>
    <property type="match status" value="1"/>
</dbReference>
<feature type="domain" description="Toxin VasX N-terminal region" evidence="1">
    <location>
        <begin position="3"/>
        <end position="162"/>
    </location>
</feature>
<dbReference type="AlphaFoldDB" id="A0A2T3Y1W3"/>
<comment type="caution">
    <text evidence="2">The sequence shown here is derived from an EMBL/GenBank/DDBJ whole genome shotgun (WGS) entry which is preliminary data.</text>
</comment>
<evidence type="ECO:0000313" key="2">
    <source>
        <dbReference type="EMBL" id="PTB22742.1"/>
    </source>
</evidence>
<accession>A0A2T3Y1W3</accession>
<proteinExistence type="predicted"/>
<reference evidence="2 3" key="1">
    <citation type="submission" date="2018-03" db="EMBL/GenBank/DDBJ databases">
        <title>Whole genome analyses suggest that Burkholderia sensu lato contains two further novel genera in the rhizoxinica-symbiotica group Mycetohabitans gen. nov., and Trinickia gen. nov.: implications for the evolution of diazotrophy and nodulation in the Burkholderiaceae.</title>
        <authorList>
            <person name="Estrada De Los Santos P."/>
            <person name="Palmer M."/>
            <person name="Chavez-Ramirez B."/>
            <person name="Steenkamp E.T."/>
            <person name="Hirsch A.M."/>
            <person name="Manyaka P."/>
            <person name="Maluk M."/>
            <person name="Lafos M."/>
            <person name="Crook M."/>
            <person name="Gross E."/>
            <person name="Simon M.F."/>
            <person name="Bueno Dos Reis Junior F."/>
            <person name="Poole P.S."/>
            <person name="Venter S.N."/>
            <person name="James E.K."/>
        </authorList>
    </citation>
    <scope>NUCLEOTIDE SEQUENCE [LARGE SCALE GENOMIC DNA]</scope>
    <source>
        <strain evidence="2 3">JPY-366</strain>
    </source>
</reference>
<dbReference type="InterPro" id="IPR048126">
    <property type="entry name" value="Toxin_VasX"/>
</dbReference>
<dbReference type="InterPro" id="IPR046864">
    <property type="entry name" value="VasX_N"/>
</dbReference>
<dbReference type="CDD" id="cd20707">
    <property type="entry name" value="MIX_III"/>
    <property type="match status" value="1"/>
</dbReference>
<dbReference type="NCBIfam" id="NF041559">
    <property type="entry name" value="BTH_I2691_fam"/>
    <property type="match status" value="1"/>
</dbReference>
<dbReference type="Proteomes" id="UP000240638">
    <property type="component" value="Unassembled WGS sequence"/>
</dbReference>
<organism evidence="2 3">
    <name type="scientific">Trinickia symbiotica</name>
    <dbReference type="NCBI Taxonomy" id="863227"/>
    <lineage>
        <taxon>Bacteria</taxon>
        <taxon>Pseudomonadati</taxon>
        <taxon>Pseudomonadota</taxon>
        <taxon>Betaproteobacteria</taxon>
        <taxon>Burkholderiales</taxon>
        <taxon>Burkholderiaceae</taxon>
        <taxon>Trinickia</taxon>
    </lineage>
</organism>
<sequence>MKCDNCEKAGLPILPVRYTVLPKKAPVKLPDGLSGHRVTDVALTEHRYGVRTLREGWVYLFYERGARGNRYWEAYRVTEDGRLWKQSLPLPREPHTDPACAKAGIAVPMDIIAIEQPHKCGKVYIAFSEHTWHQEVFEQYANDAFAALREHRMQAIEPASWINGGADPHGHAVEATERRIDDVVEYMPGFDPKQLELPAAPHPSKPAPPFSDATGAYKSEWLQKETTRYPLHIRQATPDSASAALVKLMHAVGETADGKHHRPMMLGLWDAVGVVHELNGFRNEPLAWLNQYASEERRLQVAALNDIETAHRVVRSKEEQELNTQEDMAKQAQEMTGLGRPGARAALAAQRVQALASASPSRVEQINAYYDDMNWMAVNQIPGSYQTRLYQLARSTNAVNPAAFANYTNPERDRIMADARAFAQAKPGSHDRALNEMTAYRWSVYEARLDRPAINLFSQHYRALQHDVYTLQETRSDDVGQWLLKAPLLLDTLEDYNSNDVTDSLAFEIVVSEALCGLANTPKGKNIVDALVNKWDPTQAESLIWRVIALNKISARIELRKMLETARAHKDSPLDKGFDTVAGAAAGAKTLIGYYKNLTQLALETDEKKITPIGNLLRRLEIDQFGMVVGDAIFAKFRVNQLGDFVGEKIIQTLLLQRAGVSYEDAMDLVRKQAEVENASRQETIQRLLKTRGLLRAPAPEGSAPATQALYDIWGKVKLNDDGVKQLRTQRIAVVAALLEAVNFAHLLAGAPDNDTRLKLVQSGASLCASVITIVMSPYYATIKESIRAQSWKFVGGTLGGAGSMISAWMDIEKAATAQGKGQGDLAGLYYVKFFGGFIVGSLMLIDSTSTAAPLLKKLAVRYGSEAVAAAVEAFTERAAVFAGLRAVGMIIGWEGTIGLLLLQALADWVTPDALEAWCSRCAFGTGRETLFRVTDHDVKRYIDCSQQDKDFIDAMARLS</sequence>
<protein>
    <recommendedName>
        <fullName evidence="1">Toxin VasX N-terminal region domain-containing protein</fullName>
    </recommendedName>
</protein>
<name>A0A2T3Y1W3_9BURK</name>
<gene>
    <name evidence="2" type="ORF">C9I57_03040</name>
</gene>